<accession>A0A485L4W9</accession>
<reference evidence="2" key="2">
    <citation type="submission" date="2019-06" db="EMBL/GenBank/DDBJ databases">
        <title>Genomics analysis of Aphanomyces spp. identifies a new class of oomycete effector associated with host adaptation.</title>
        <authorList>
            <person name="Gaulin E."/>
        </authorList>
    </citation>
    <scope>NUCLEOTIDE SEQUENCE</scope>
    <source>
        <strain evidence="2">CBS 578.67</strain>
    </source>
</reference>
<evidence type="ECO:0000313" key="4">
    <source>
        <dbReference type="Proteomes" id="UP000332933"/>
    </source>
</evidence>
<reference evidence="3 4" key="1">
    <citation type="submission" date="2019-03" db="EMBL/GenBank/DDBJ databases">
        <authorList>
            <person name="Gaulin E."/>
            <person name="Dumas B."/>
        </authorList>
    </citation>
    <scope>NUCLEOTIDE SEQUENCE [LARGE SCALE GENOMIC DNA]</scope>
    <source>
        <strain evidence="3">CBS 568.67</strain>
    </source>
</reference>
<sequence>MSFTSPKLVNRLDYLFAHRVWHSCPIGEQRICHTSPTDHVACQIITKPSVRHGSGPWRAPTWLLELPRAAEIIHGYLDRFLDKSLGFHNLAKAYDSLVSDIRIQLKEFHIQRVDKQRLPMKKLAFEIASLLQVPNMRQDPVLVGRVRDLQQQIEKLQTTQKEFRQEQAFKLHLYKAERSSKFHFMSPVPSPLKKPVFKEMEHSDGNLVSSQNGISIVLVDYYSGLFALPSSRPQGDDLSSFLGPLTRDKQLSDRAKVELAAPLRANEFYHAIRKSSSNSAPGPNALPFEVLKLAPHKWSRKNASTCPSQGHLHANPEDDQHTRSRHPSHRPGRLWNVPRDADARLQHPNERP</sequence>
<gene>
    <name evidence="3" type="primary">Aste57867_15047</name>
    <name evidence="2" type="ORF">As57867_014991</name>
    <name evidence="3" type="ORF">ASTE57867_15047</name>
</gene>
<feature type="compositionally biased region" description="Basic and acidic residues" evidence="1">
    <location>
        <begin position="339"/>
        <end position="352"/>
    </location>
</feature>
<evidence type="ECO:0000313" key="2">
    <source>
        <dbReference type="EMBL" id="KAF0694044.1"/>
    </source>
</evidence>
<feature type="region of interest" description="Disordered" evidence="1">
    <location>
        <begin position="300"/>
        <end position="352"/>
    </location>
</feature>
<proteinExistence type="predicted"/>
<evidence type="ECO:0000256" key="1">
    <source>
        <dbReference type="SAM" id="MobiDB-lite"/>
    </source>
</evidence>
<dbReference type="OrthoDB" id="85110at2759"/>
<dbReference type="Proteomes" id="UP000332933">
    <property type="component" value="Unassembled WGS sequence"/>
</dbReference>
<dbReference type="EMBL" id="VJMH01005612">
    <property type="protein sequence ID" value="KAF0694044.1"/>
    <property type="molecule type" value="Genomic_DNA"/>
</dbReference>
<dbReference type="EMBL" id="CAADRA010005633">
    <property type="protein sequence ID" value="VFT91861.1"/>
    <property type="molecule type" value="Genomic_DNA"/>
</dbReference>
<feature type="compositionally biased region" description="Basic residues" evidence="1">
    <location>
        <begin position="323"/>
        <end position="332"/>
    </location>
</feature>
<dbReference type="AlphaFoldDB" id="A0A485L4W9"/>
<name>A0A485L4W9_9STRA</name>
<evidence type="ECO:0000313" key="3">
    <source>
        <dbReference type="EMBL" id="VFT91861.1"/>
    </source>
</evidence>
<organism evidence="3 4">
    <name type="scientific">Aphanomyces stellatus</name>
    <dbReference type="NCBI Taxonomy" id="120398"/>
    <lineage>
        <taxon>Eukaryota</taxon>
        <taxon>Sar</taxon>
        <taxon>Stramenopiles</taxon>
        <taxon>Oomycota</taxon>
        <taxon>Saprolegniomycetes</taxon>
        <taxon>Saprolegniales</taxon>
        <taxon>Verrucalvaceae</taxon>
        <taxon>Aphanomyces</taxon>
    </lineage>
</organism>
<protein>
    <submittedName>
        <fullName evidence="3">Aste57867_15047 protein</fullName>
    </submittedName>
</protein>
<keyword evidence="4" id="KW-1185">Reference proteome</keyword>